<accession>A0A6G5QM32</accession>
<reference evidence="2 3" key="1">
    <citation type="submission" date="2016-07" db="EMBL/GenBank/DDBJ databases">
        <title>Comparative genomics of the Campylobacter concisus group.</title>
        <authorList>
            <person name="Miller W.G."/>
            <person name="Yee E."/>
            <person name="Chapman M.H."/>
            <person name="Huynh S."/>
            <person name="Bono J.L."/>
            <person name="On S.L.W."/>
            <person name="StLeger J."/>
            <person name="Foster G."/>
            <person name="Parker C.T."/>
        </authorList>
    </citation>
    <scope>NUCLEOTIDE SEQUENCE [LARGE SCALE GENOMIC DNA]</scope>
    <source>
        <strain evidence="2 3">ATCC 33238</strain>
    </source>
</reference>
<dbReference type="PANTHER" id="PTHR46401">
    <property type="entry name" value="GLYCOSYLTRANSFERASE WBBK-RELATED"/>
    <property type="match status" value="1"/>
</dbReference>
<feature type="domain" description="Glycosyl transferase family 1" evidence="1">
    <location>
        <begin position="736"/>
        <end position="886"/>
    </location>
</feature>
<dbReference type="CDD" id="cd03809">
    <property type="entry name" value="GT4_MtfB-like"/>
    <property type="match status" value="1"/>
</dbReference>
<dbReference type="SUPFAM" id="SSF53756">
    <property type="entry name" value="UDP-Glycosyltransferase/glycogen phosphorylase"/>
    <property type="match status" value="2"/>
</dbReference>
<feature type="domain" description="Glycosyl transferase family 1" evidence="1">
    <location>
        <begin position="300"/>
        <end position="471"/>
    </location>
</feature>
<dbReference type="RefSeq" id="WP_002945110.1">
    <property type="nucleotide sequence ID" value="NZ_CP012543.1"/>
</dbReference>
<dbReference type="GO" id="GO:0016757">
    <property type="term" value="F:glycosyltransferase activity"/>
    <property type="evidence" value="ECO:0007669"/>
    <property type="project" value="InterPro"/>
</dbReference>
<protein>
    <submittedName>
        <fullName evidence="2">Glycosyltransferase, family 1</fullName>
    </submittedName>
</protein>
<proteinExistence type="predicted"/>
<dbReference type="EMBL" id="CP012543">
    <property type="protein sequence ID" value="QCD46536.1"/>
    <property type="molecule type" value="Genomic_DNA"/>
</dbReference>
<dbReference type="PANTHER" id="PTHR46401:SF9">
    <property type="entry name" value="MANNOSYLTRANSFERASE A"/>
    <property type="match status" value="1"/>
</dbReference>
<dbReference type="CDD" id="cd03801">
    <property type="entry name" value="GT4_PimA-like"/>
    <property type="match status" value="1"/>
</dbReference>
<evidence type="ECO:0000313" key="2">
    <source>
        <dbReference type="EMBL" id="QCD46536.1"/>
    </source>
</evidence>
<name>A0A6G5QM32_CAMRE</name>
<dbReference type="Pfam" id="PF00534">
    <property type="entry name" value="Glycos_transf_1"/>
    <property type="match status" value="2"/>
</dbReference>
<dbReference type="KEGG" id="crx:CRECT_0858"/>
<keyword evidence="2" id="KW-0808">Transferase</keyword>
<gene>
    <name evidence="2" type="ORF">CRECT_0858</name>
</gene>
<dbReference type="InterPro" id="IPR001296">
    <property type="entry name" value="Glyco_trans_1"/>
</dbReference>
<organism evidence="2 3">
    <name type="scientific">Campylobacter rectus</name>
    <name type="common">Wolinella recta</name>
    <dbReference type="NCBI Taxonomy" id="203"/>
    <lineage>
        <taxon>Bacteria</taxon>
        <taxon>Pseudomonadati</taxon>
        <taxon>Campylobacterota</taxon>
        <taxon>Epsilonproteobacteria</taxon>
        <taxon>Campylobacterales</taxon>
        <taxon>Campylobacteraceae</taxon>
        <taxon>Campylobacter</taxon>
    </lineage>
</organism>
<dbReference type="Gene3D" id="3.40.50.2000">
    <property type="entry name" value="Glycogen Phosphorylase B"/>
    <property type="match status" value="2"/>
</dbReference>
<dbReference type="Proteomes" id="UP000502377">
    <property type="component" value="Chromosome"/>
</dbReference>
<dbReference type="AlphaFoldDB" id="A0A6G5QM32"/>
<sequence length="911" mass="104238">MGCVLVDLGFLSDIDTAKFEGFNEREIEFLINANKDVNTLNLRKKLGKFKCYIFEPTLYIGDQNEIKKLKRYFLKNTNSDFIVSYGEFEKFKIPESEPEKISDKKPNLAFFSPLPNEKTGVSLYSKELLDELGAYYEITVFVENAANVDAELKQIYDIKEAKAFLEDPHKFERIIYQMGGSHYHLYMYEILKKFEGVVVFHDFYMSQLIYTQDAYYHSIFYDELYYSHGYEALSFFKENGLEKTVLKYPANKALIDASLGVIAHSNEPQRIFDELCGGENGIFEVIPLLRKPAQILPKNECKNRLNLPADKLVICTFGYVGSTKLTLDIVRAFKQTLANAKNEAILVIVGDSTSMEYISLIKRYIKEHDLQERVKITGWTNDDSYKEYLNACDIAVQLRADSRGETSAAVLDCFNYALPVIVNKHGSMRDLSQDCVRFVEDKFSSQELSTAIDELCGDMFLREKIAKNAKDHLDKFHNPKFCAEKYFKFIEKIYAKKPLLREILPDFKESKSDIISLSKSIASLKPPLLKKNKIFVDITEIYVKDIKTGIQRVVRAQLLQLLQMRNLAYQIEPIYYDDLRSTYFCAKDFMRDLYGLKEWNAVNEATDMSEGDIFYGLDYMPIGAVNAYKNGVYQRLRAKGVKLFFVIYDLIPILYPQFVPSVSPGNHDRWAKAVISVADGLACISDAVVDDVKEYIAKNDLLIPPIIKSMKLGCDIKATAPSYGLDKASLEILDKIRSKPTFIMVGTLEPRKGHDAAIMAFETLWRKGLDINLVIAGKIGWMVDELYEKIKKHEENGKRLIYLNFVSDELLDEIYKNSSCLIAASRAEGFGLPLVEAAIHKIPIIARELNVFKEVSNGSATFFKDDDDLAGVIERWLGDFKEDKHIKSHLIELVSWRQSTEQAYQILTGEL</sequence>
<evidence type="ECO:0000313" key="3">
    <source>
        <dbReference type="Proteomes" id="UP000502377"/>
    </source>
</evidence>
<evidence type="ECO:0000259" key="1">
    <source>
        <dbReference type="Pfam" id="PF00534"/>
    </source>
</evidence>
<dbReference type="GO" id="GO:0009103">
    <property type="term" value="P:lipopolysaccharide biosynthetic process"/>
    <property type="evidence" value="ECO:0007669"/>
    <property type="project" value="TreeGrafter"/>
</dbReference>